<dbReference type="PANTHER" id="PTHR11630">
    <property type="entry name" value="DNA REPLICATION LICENSING FACTOR MCM FAMILY MEMBER"/>
    <property type="match status" value="1"/>
</dbReference>
<evidence type="ECO:0000256" key="1">
    <source>
        <dbReference type="ARBA" id="ARBA00012551"/>
    </source>
</evidence>
<sequence>MQKSKSQQQKNSAFTIYDFKVHKEILKLYLDEQLQNFTGKVYTIQLDDLIQNYPDLVQCILDETLYYIQICQELINPDIPEALHRKTQFCFQAPSQQPLTKFRDVPLTIGKLLKFNGTVTSASQILPNCSLATYYCENCKSQLFVPVTSDSFSPPKQCISEQCRSLPVQLQLQTVLSKFNDLRIYTIQEHPDEVPQGGTPRQVKVYHQLPTGAHNSSIRPGDRLQIQGFVIPMPTDQSIFAIEPILYLQHSILLIQVKNLISQPYMSKINELKLLPSEKLYNLLTNSFAPNLHHLFQPKLSCLCALVGGTPPNLKDIKIRPTINILLIGDPGLAKSQLLKATVSSSYRSNYVAGKGTSSAGLTAAAIRINNTSEFSIEPGALILADQGVCCIDEFDKIDEEDRSAIYEVLEQQTLSFSKGGVSATLNARTTVVAAANPKYSKWDSQLSFKDNVNLPEALISRFDIVFVMKDQIDEERDKDLGLFVGQMHMLEDQRKIIKETIDENILRAYLEEVKSIHARIQPEMLSRYVEGYCIDRAEKDFSTPRSLLSCVRISQALAKLRGSEVVQEKDIDAARSLLAAAEESAETTIKKQKVKQNTTSIVKGILKNGPVSVTALQKKCADKGIIPQDFEKIIQRLVTIEVIMLEKGKYSLK</sequence>
<dbReference type="GO" id="GO:0003697">
    <property type="term" value="F:single-stranded DNA binding"/>
    <property type="evidence" value="ECO:0007669"/>
    <property type="project" value="TreeGrafter"/>
</dbReference>
<proteinExistence type="inferred from homology"/>
<dbReference type="PRINTS" id="PR01657">
    <property type="entry name" value="MCMFAMILY"/>
</dbReference>
<keyword evidence="9" id="KW-1185">Reference proteome</keyword>
<evidence type="ECO:0000313" key="8">
    <source>
        <dbReference type="EMBL" id="KAH0576613.1"/>
    </source>
</evidence>
<dbReference type="Pfam" id="PF00493">
    <property type="entry name" value="MCM"/>
    <property type="match status" value="1"/>
</dbReference>
<name>V6LLV5_9EUKA</name>
<dbReference type="EMBL" id="AUWU02000002">
    <property type="protein sequence ID" value="KAH0576613.1"/>
    <property type="molecule type" value="Genomic_DNA"/>
</dbReference>
<dbReference type="Pfam" id="PF17207">
    <property type="entry name" value="MCM_OB"/>
    <property type="match status" value="1"/>
</dbReference>
<keyword evidence="2 5" id="KW-0547">Nucleotide-binding</keyword>
<dbReference type="GO" id="GO:0006270">
    <property type="term" value="P:DNA replication initiation"/>
    <property type="evidence" value="ECO:0007669"/>
    <property type="project" value="TreeGrafter"/>
</dbReference>
<dbReference type="SMART" id="SM00382">
    <property type="entry name" value="AAA"/>
    <property type="match status" value="1"/>
</dbReference>
<organism evidence="7">
    <name type="scientific">Spironucleus salmonicida</name>
    <dbReference type="NCBI Taxonomy" id="348837"/>
    <lineage>
        <taxon>Eukaryota</taxon>
        <taxon>Metamonada</taxon>
        <taxon>Diplomonadida</taxon>
        <taxon>Hexamitidae</taxon>
        <taxon>Hexamitinae</taxon>
        <taxon>Spironucleus</taxon>
    </lineage>
</organism>
<dbReference type="Gene3D" id="2.20.28.10">
    <property type="match status" value="1"/>
</dbReference>
<dbReference type="GO" id="GO:0000727">
    <property type="term" value="P:double-strand break repair via break-induced replication"/>
    <property type="evidence" value="ECO:0007669"/>
    <property type="project" value="TreeGrafter"/>
</dbReference>
<dbReference type="SUPFAM" id="SSF52540">
    <property type="entry name" value="P-loop containing nucleoside triphosphate hydrolases"/>
    <property type="match status" value="1"/>
</dbReference>
<dbReference type="GO" id="GO:0042555">
    <property type="term" value="C:MCM complex"/>
    <property type="evidence" value="ECO:0007669"/>
    <property type="project" value="TreeGrafter"/>
</dbReference>
<dbReference type="EC" id="3.6.4.12" evidence="1"/>
<dbReference type="InterPro" id="IPR033762">
    <property type="entry name" value="MCM_OB"/>
</dbReference>
<dbReference type="AlphaFoldDB" id="V6LLV5"/>
<dbReference type="Gene3D" id="3.40.50.300">
    <property type="entry name" value="P-loop containing nucleotide triphosphate hydrolases"/>
    <property type="match status" value="1"/>
</dbReference>
<dbReference type="OrthoDB" id="3207464at2759"/>
<dbReference type="PROSITE" id="PS50051">
    <property type="entry name" value="MCM_2"/>
    <property type="match status" value="1"/>
</dbReference>
<feature type="domain" description="MCM C-terminal AAA(+) ATPase" evidence="6">
    <location>
        <begin position="280"/>
        <end position="485"/>
    </location>
</feature>
<dbReference type="SUPFAM" id="SSF50249">
    <property type="entry name" value="Nucleic acid-binding proteins"/>
    <property type="match status" value="1"/>
</dbReference>
<dbReference type="InterPro" id="IPR018525">
    <property type="entry name" value="MCM_CS"/>
</dbReference>
<dbReference type="EMBL" id="KI546089">
    <property type="protein sequence ID" value="EST45662.1"/>
    <property type="molecule type" value="Genomic_DNA"/>
</dbReference>
<comment type="similarity">
    <text evidence="5">Belongs to the MCM family.</text>
</comment>
<dbReference type="SMART" id="SM00350">
    <property type="entry name" value="MCM"/>
    <property type="match status" value="1"/>
</dbReference>
<keyword evidence="4 5" id="KW-0238">DNA-binding</keyword>
<dbReference type="PROSITE" id="PS00847">
    <property type="entry name" value="MCM_1"/>
    <property type="match status" value="1"/>
</dbReference>
<protein>
    <recommendedName>
        <fullName evidence="1">DNA helicase</fullName>
        <ecNumber evidence="1">3.6.4.12</ecNumber>
    </recommendedName>
</protein>
<dbReference type="GO" id="GO:0006271">
    <property type="term" value="P:DNA strand elongation involved in DNA replication"/>
    <property type="evidence" value="ECO:0007669"/>
    <property type="project" value="TreeGrafter"/>
</dbReference>
<dbReference type="Proteomes" id="UP000018208">
    <property type="component" value="Unassembled WGS sequence"/>
</dbReference>
<dbReference type="Pfam" id="PF17855">
    <property type="entry name" value="MCM_lid"/>
    <property type="match status" value="1"/>
</dbReference>
<dbReference type="PANTHER" id="PTHR11630:SF26">
    <property type="entry name" value="DNA REPLICATION LICENSING FACTOR MCM7"/>
    <property type="match status" value="1"/>
</dbReference>
<accession>V6LLV5</accession>
<dbReference type="InterPro" id="IPR012340">
    <property type="entry name" value="NA-bd_OB-fold"/>
</dbReference>
<dbReference type="InterPro" id="IPR031327">
    <property type="entry name" value="MCM"/>
</dbReference>
<evidence type="ECO:0000313" key="7">
    <source>
        <dbReference type="EMBL" id="EST45662.1"/>
    </source>
</evidence>
<gene>
    <name evidence="7" type="ORF">SS50377_14234</name>
    <name evidence="8" type="ORF">SS50377_22177</name>
</gene>
<dbReference type="Gene3D" id="2.40.50.140">
    <property type="entry name" value="Nucleic acid-binding proteins"/>
    <property type="match status" value="1"/>
</dbReference>
<evidence type="ECO:0000313" key="9">
    <source>
        <dbReference type="Proteomes" id="UP000018208"/>
    </source>
</evidence>
<dbReference type="InterPro" id="IPR003593">
    <property type="entry name" value="AAA+_ATPase"/>
</dbReference>
<evidence type="ECO:0000256" key="2">
    <source>
        <dbReference type="ARBA" id="ARBA00022741"/>
    </source>
</evidence>
<dbReference type="GO" id="GO:0005524">
    <property type="term" value="F:ATP binding"/>
    <property type="evidence" value="ECO:0007669"/>
    <property type="project" value="UniProtKB-KW"/>
</dbReference>
<evidence type="ECO:0000256" key="3">
    <source>
        <dbReference type="ARBA" id="ARBA00022840"/>
    </source>
</evidence>
<evidence type="ECO:0000256" key="4">
    <source>
        <dbReference type="ARBA" id="ARBA00023125"/>
    </source>
</evidence>
<dbReference type="InterPro" id="IPR001208">
    <property type="entry name" value="MCM_dom"/>
</dbReference>
<dbReference type="InterPro" id="IPR027417">
    <property type="entry name" value="P-loop_NTPase"/>
</dbReference>
<keyword evidence="3 5" id="KW-0067">ATP-binding</keyword>
<reference evidence="8" key="2">
    <citation type="submission" date="2020-12" db="EMBL/GenBank/DDBJ databases">
        <title>New Spironucleus salmonicida genome in near-complete chromosomes.</title>
        <authorList>
            <person name="Xu F."/>
            <person name="Kurt Z."/>
            <person name="Jimenez-Gonzalez A."/>
            <person name="Astvaldsson A."/>
            <person name="Andersson J.O."/>
            <person name="Svard S.G."/>
        </authorList>
    </citation>
    <scope>NUCLEOTIDE SEQUENCE</scope>
    <source>
        <strain evidence="8">ATCC 50377</strain>
    </source>
</reference>
<dbReference type="GO" id="GO:0005634">
    <property type="term" value="C:nucleus"/>
    <property type="evidence" value="ECO:0007669"/>
    <property type="project" value="TreeGrafter"/>
</dbReference>
<evidence type="ECO:0000259" key="6">
    <source>
        <dbReference type="PROSITE" id="PS50051"/>
    </source>
</evidence>
<reference evidence="7 8" key="1">
    <citation type="journal article" date="2014" name="PLoS Genet.">
        <title>The Genome of Spironucleus salmonicida Highlights a Fish Pathogen Adapted to Fluctuating Environments.</title>
        <authorList>
            <person name="Xu F."/>
            <person name="Jerlstrom-Hultqvist J."/>
            <person name="Einarsson E."/>
            <person name="Astvaldsson A."/>
            <person name="Svard S.G."/>
            <person name="Andersson J.O."/>
        </authorList>
    </citation>
    <scope>NUCLEOTIDE SEQUENCE</scope>
    <source>
        <strain evidence="8">ATCC 50377</strain>
    </source>
</reference>
<dbReference type="VEuPathDB" id="GiardiaDB:SS50377_22177"/>
<dbReference type="GO" id="GO:0017116">
    <property type="term" value="F:single-stranded DNA helicase activity"/>
    <property type="evidence" value="ECO:0007669"/>
    <property type="project" value="TreeGrafter"/>
</dbReference>
<dbReference type="InterPro" id="IPR041562">
    <property type="entry name" value="MCM_lid"/>
</dbReference>
<evidence type="ECO:0000256" key="5">
    <source>
        <dbReference type="RuleBase" id="RU004070"/>
    </source>
</evidence>